<dbReference type="Pfam" id="PF14292">
    <property type="entry name" value="SusE"/>
    <property type="match status" value="1"/>
</dbReference>
<evidence type="ECO:0000259" key="1">
    <source>
        <dbReference type="Pfam" id="PF14292"/>
    </source>
</evidence>
<reference evidence="2" key="1">
    <citation type="submission" date="2016-10" db="EMBL/GenBank/DDBJ databases">
        <title>Sequence of Gallionella enrichment culture.</title>
        <authorList>
            <person name="Poehlein A."/>
            <person name="Muehling M."/>
            <person name="Daniel R."/>
        </authorList>
    </citation>
    <scope>NUCLEOTIDE SEQUENCE</scope>
</reference>
<dbReference type="AlphaFoldDB" id="A0A1J5T8D9"/>
<dbReference type="EMBL" id="MLJW01000032">
    <property type="protein sequence ID" value="OIR08398.1"/>
    <property type="molecule type" value="Genomic_DNA"/>
</dbReference>
<sequence>MKTLLKKLFFIGVGVALFASCKKDQTIDYFNGGTAPVLTASVSGTIPLSNTNQSNVEVVFSWTNPNYQFTTGLSSQNVSYLLEIDTLGANFTNPNRIATSISSDLSKPYVDAVLNSALSNQMLLVTGMKHTIQVRVTASINGVAATALASNVLQFNVTPWSPPPTVNPPTTGKLYLVGSATAGGWGNPVPVPSQQFTQVSTTLYTITVPLTGGQEYLFIPLNGDWGHKFACNKTTSPPSGETGGVFGYDWNDNFPGPAANGTYKIDVNFQTGKYTVTKQ</sequence>
<gene>
    <name evidence="2" type="ORF">GALL_95660</name>
</gene>
<evidence type="ECO:0000313" key="2">
    <source>
        <dbReference type="EMBL" id="OIR08398.1"/>
    </source>
</evidence>
<comment type="caution">
    <text evidence="2">The sequence shown here is derived from an EMBL/GenBank/DDBJ whole genome shotgun (WGS) entry which is preliminary data.</text>
</comment>
<feature type="domain" description="SusE outer membrane protein" evidence="1">
    <location>
        <begin position="23"/>
        <end position="136"/>
    </location>
</feature>
<dbReference type="PROSITE" id="PS51257">
    <property type="entry name" value="PROKAR_LIPOPROTEIN"/>
    <property type="match status" value="1"/>
</dbReference>
<name>A0A1J5T8D9_9ZZZZ</name>
<accession>A0A1J5T8D9</accession>
<organism evidence="2">
    <name type="scientific">mine drainage metagenome</name>
    <dbReference type="NCBI Taxonomy" id="410659"/>
    <lineage>
        <taxon>unclassified sequences</taxon>
        <taxon>metagenomes</taxon>
        <taxon>ecological metagenomes</taxon>
    </lineage>
</organism>
<dbReference type="Gene3D" id="2.60.40.3620">
    <property type="match status" value="1"/>
</dbReference>
<protein>
    <recommendedName>
        <fullName evidence="1">SusE outer membrane protein domain-containing protein</fullName>
    </recommendedName>
</protein>
<dbReference type="InterPro" id="IPR025970">
    <property type="entry name" value="SusE"/>
</dbReference>
<proteinExistence type="predicted"/>